<feature type="chain" id="PRO_5035327778" description="Galactose oxidase" evidence="1">
    <location>
        <begin position="23"/>
        <end position="405"/>
    </location>
</feature>
<evidence type="ECO:0008006" key="4">
    <source>
        <dbReference type="Google" id="ProtNLM"/>
    </source>
</evidence>
<dbReference type="PROSITE" id="PS51257">
    <property type="entry name" value="PROKAR_LIPOPROTEIN"/>
    <property type="match status" value="1"/>
</dbReference>
<dbReference type="RefSeq" id="WP_203998757.1">
    <property type="nucleotide sequence ID" value="NZ_BOPG01000034.1"/>
</dbReference>
<evidence type="ECO:0000256" key="1">
    <source>
        <dbReference type="SAM" id="SignalP"/>
    </source>
</evidence>
<keyword evidence="3" id="KW-1185">Reference proteome</keyword>
<protein>
    <recommendedName>
        <fullName evidence="4">Galactose oxidase</fullName>
    </recommendedName>
</protein>
<dbReference type="EMBL" id="BOPG01000034">
    <property type="protein sequence ID" value="GIJ58277.1"/>
    <property type="molecule type" value="Genomic_DNA"/>
</dbReference>
<evidence type="ECO:0000313" key="2">
    <source>
        <dbReference type="EMBL" id="GIJ58277.1"/>
    </source>
</evidence>
<feature type="signal peptide" evidence="1">
    <location>
        <begin position="1"/>
        <end position="22"/>
    </location>
</feature>
<dbReference type="AlphaFoldDB" id="A0A8J3Z776"/>
<dbReference type="InterPro" id="IPR036278">
    <property type="entry name" value="Sialidase_sf"/>
</dbReference>
<reference evidence="2" key="1">
    <citation type="submission" date="2021-01" db="EMBL/GenBank/DDBJ databases">
        <title>Whole genome shotgun sequence of Virgisporangium aurantiacum NBRC 16421.</title>
        <authorList>
            <person name="Komaki H."/>
            <person name="Tamura T."/>
        </authorList>
    </citation>
    <scope>NUCLEOTIDE SEQUENCE</scope>
    <source>
        <strain evidence="2">NBRC 16421</strain>
    </source>
</reference>
<evidence type="ECO:0000313" key="3">
    <source>
        <dbReference type="Proteomes" id="UP000612585"/>
    </source>
</evidence>
<comment type="caution">
    <text evidence="2">The sequence shown here is derived from an EMBL/GenBank/DDBJ whole genome shotgun (WGS) entry which is preliminary data.</text>
</comment>
<sequence>MRFALAVVGVVAALAAACTSKGDETPTKSPDPPHLNWQQVSVPVPPGDPGRIVVRAATACDGKWYLGGGVATPTGDTRPAMWTSTDARTWTPLPLAPISFYGKQNIFYTLACKTGGLAAVGARFGGVHGNPRVSTWRLGADGTLSEIPAAFTLYGGGDAVNVARMGAGPTGFMITGNRVTGAAVWTSADGAAFEIHENVTPLASDPGLDGAASDVVGTANGWVVVGGGTQAGRGDRDPVVWTSTDGAAWTRTVLPGSNDYEELQRVVGSGEDLVAVGLRGGTFGAWRRPAGGEAWEALGAFGNTRPPTPSGGGAARPAVVLSLAAGNAAGNLAGNGVLLATVSDGQQYQLWASRDLGRTWTRAPQPAEQAAASDSAAAVAWADGHWLYLSDDAAAGRVWAADSSG</sequence>
<proteinExistence type="predicted"/>
<accession>A0A8J3Z776</accession>
<dbReference type="SUPFAM" id="SSF50939">
    <property type="entry name" value="Sialidases"/>
    <property type="match status" value="1"/>
</dbReference>
<name>A0A8J3Z776_9ACTN</name>
<keyword evidence="1" id="KW-0732">Signal</keyword>
<organism evidence="2 3">
    <name type="scientific">Virgisporangium aurantiacum</name>
    <dbReference type="NCBI Taxonomy" id="175570"/>
    <lineage>
        <taxon>Bacteria</taxon>
        <taxon>Bacillati</taxon>
        <taxon>Actinomycetota</taxon>
        <taxon>Actinomycetes</taxon>
        <taxon>Micromonosporales</taxon>
        <taxon>Micromonosporaceae</taxon>
        <taxon>Virgisporangium</taxon>
    </lineage>
</organism>
<gene>
    <name evidence="2" type="ORF">Vau01_057930</name>
</gene>
<dbReference type="Proteomes" id="UP000612585">
    <property type="component" value="Unassembled WGS sequence"/>
</dbReference>